<dbReference type="EMBL" id="GGEC01040870">
    <property type="protein sequence ID" value="MBX21354.1"/>
    <property type="molecule type" value="Transcribed_RNA"/>
</dbReference>
<reference evidence="3" key="1">
    <citation type="submission" date="2018-02" db="EMBL/GenBank/DDBJ databases">
        <title>Rhizophora mucronata_Transcriptome.</title>
        <authorList>
            <person name="Meera S.P."/>
            <person name="Sreeshan A."/>
            <person name="Augustine A."/>
        </authorList>
    </citation>
    <scope>NUCLEOTIDE SEQUENCE</scope>
    <source>
        <tissue evidence="3">Leaf</tissue>
    </source>
</reference>
<feature type="domain" description="PGG" evidence="2">
    <location>
        <begin position="20"/>
        <end position="102"/>
    </location>
</feature>
<feature type="transmembrane region" description="Helical" evidence="1">
    <location>
        <begin position="105"/>
        <end position="130"/>
    </location>
</feature>
<feature type="transmembrane region" description="Helical" evidence="1">
    <location>
        <begin position="75"/>
        <end position="98"/>
    </location>
</feature>
<protein>
    <submittedName>
        <fullName evidence="3">Ankyrin repeat-containing protein</fullName>
    </submittedName>
</protein>
<dbReference type="InterPro" id="IPR026961">
    <property type="entry name" value="PGG_dom"/>
</dbReference>
<dbReference type="Pfam" id="PF13962">
    <property type="entry name" value="PGG"/>
    <property type="match status" value="1"/>
</dbReference>
<organism evidence="3">
    <name type="scientific">Rhizophora mucronata</name>
    <name type="common">Asiatic mangrove</name>
    <dbReference type="NCBI Taxonomy" id="61149"/>
    <lineage>
        <taxon>Eukaryota</taxon>
        <taxon>Viridiplantae</taxon>
        <taxon>Streptophyta</taxon>
        <taxon>Embryophyta</taxon>
        <taxon>Tracheophyta</taxon>
        <taxon>Spermatophyta</taxon>
        <taxon>Magnoliopsida</taxon>
        <taxon>eudicotyledons</taxon>
        <taxon>Gunneridae</taxon>
        <taxon>Pentapetalae</taxon>
        <taxon>rosids</taxon>
        <taxon>fabids</taxon>
        <taxon>Malpighiales</taxon>
        <taxon>Rhizophoraceae</taxon>
        <taxon>Rhizophora</taxon>
    </lineage>
</organism>
<keyword evidence="1" id="KW-0472">Membrane</keyword>
<dbReference type="EMBL" id="GGEC01040871">
    <property type="protein sequence ID" value="MBX21355.1"/>
    <property type="molecule type" value="Transcribed_RNA"/>
</dbReference>
<evidence type="ECO:0000259" key="2">
    <source>
        <dbReference type="Pfam" id="PF13962"/>
    </source>
</evidence>
<keyword evidence="1" id="KW-1133">Transmembrane helix</keyword>
<keyword evidence="1" id="KW-0812">Transmembrane</keyword>
<evidence type="ECO:0000256" key="1">
    <source>
        <dbReference type="SAM" id="Phobius"/>
    </source>
</evidence>
<accession>A0A2P2LTQ7</accession>
<name>A0A2P2LTQ7_RHIMU</name>
<sequence>MLHEAGALEGRSLALKDRLKWTLDMRNVLLMVSGIVTGATFTAVCNLPSSFLQEKGVVGAQFLSKAIIAGQLPPVFYLVVFNTSMYLACLVATLVLLWSFPFRPVVLFATITLGIVYALLVGGIMPTFYVKFGSHNISSYRLGWLLAIAFIISGAIAYYIAAALCSLAKSIVSKAREGIAAFIF</sequence>
<dbReference type="AlphaFoldDB" id="A0A2P2LTQ7"/>
<evidence type="ECO:0000313" key="3">
    <source>
        <dbReference type="EMBL" id="MBX21354.1"/>
    </source>
</evidence>
<feature type="transmembrane region" description="Helical" evidence="1">
    <location>
        <begin position="142"/>
        <end position="167"/>
    </location>
</feature>
<proteinExistence type="predicted"/>
<feature type="transmembrane region" description="Helical" evidence="1">
    <location>
        <begin position="28"/>
        <end position="49"/>
    </location>
</feature>